<dbReference type="InterPro" id="IPR036069">
    <property type="entry name" value="DUF34/NIF3_sf"/>
</dbReference>
<sequence>MEFSLVKVEVFIPREYINELRYKLNEIGALTIGGNYDNCMSYSMVVGSWRPLEGANPFNGQIGEICEAEEAKVEFCCKVELIKEVVKIIKIVHPYEVPVINILPIINGILINEILDND</sequence>
<dbReference type="PANTHER" id="PTHR41774">
    <property type="match status" value="1"/>
</dbReference>
<evidence type="ECO:0000313" key="1">
    <source>
        <dbReference type="EMBL" id="MBD8045877.1"/>
    </source>
</evidence>
<comment type="caution">
    <text evidence="1">The sequence shown here is derived from an EMBL/GenBank/DDBJ whole genome shotgun (WGS) entry which is preliminary data.</text>
</comment>
<accession>A0ABR8YNR0</accession>
<dbReference type="EMBL" id="JACSQB010000019">
    <property type="protein sequence ID" value="MBD8045877.1"/>
    <property type="molecule type" value="Genomic_DNA"/>
</dbReference>
<reference evidence="1 2" key="1">
    <citation type="submission" date="2020-08" db="EMBL/GenBank/DDBJ databases">
        <title>A Genomic Blueprint of the Chicken Gut Microbiome.</title>
        <authorList>
            <person name="Gilroy R."/>
            <person name="Ravi A."/>
            <person name="Getino M."/>
            <person name="Pursley I."/>
            <person name="Horton D.L."/>
            <person name="Alikhan N.-F."/>
            <person name="Baker D."/>
            <person name="Gharbi K."/>
            <person name="Hall N."/>
            <person name="Watson M."/>
            <person name="Adriaenssens E.M."/>
            <person name="Foster-Nyarko E."/>
            <person name="Jarju S."/>
            <person name="Secka A."/>
            <person name="Antonio M."/>
            <person name="Oren A."/>
            <person name="Chaudhuri R."/>
            <person name="La Ragione R.M."/>
            <person name="Hildebrand F."/>
            <person name="Pallen M.J."/>
        </authorList>
    </citation>
    <scope>NUCLEOTIDE SEQUENCE [LARGE SCALE GENOMIC DNA]</scope>
    <source>
        <strain evidence="1 2">N37</strain>
    </source>
</reference>
<protein>
    <submittedName>
        <fullName evidence="1">Divalent cation tolerance protein CutA</fullName>
    </submittedName>
</protein>
<dbReference type="PANTHER" id="PTHR41774:SF1">
    <property type="entry name" value="NGG1P INTERACTING FACTOR NIF3"/>
    <property type="match status" value="1"/>
</dbReference>
<dbReference type="InterPro" id="IPR004323">
    <property type="entry name" value="Ion_tolerance_CutA"/>
</dbReference>
<name>A0ABR8YNR0_9CLOT</name>
<dbReference type="RefSeq" id="WP_191738853.1">
    <property type="nucleotide sequence ID" value="NZ_JACSQB010000019.1"/>
</dbReference>
<evidence type="ECO:0000313" key="2">
    <source>
        <dbReference type="Proteomes" id="UP000627166"/>
    </source>
</evidence>
<proteinExistence type="predicted"/>
<keyword evidence="2" id="KW-1185">Reference proteome</keyword>
<dbReference type="InterPro" id="IPR015867">
    <property type="entry name" value="N-reg_PII/ATP_PRibTrfase_C"/>
</dbReference>
<gene>
    <name evidence="1" type="primary">cutA</name>
    <name evidence="1" type="ORF">H9637_02275</name>
</gene>
<dbReference type="Proteomes" id="UP000627166">
    <property type="component" value="Unassembled WGS sequence"/>
</dbReference>
<organism evidence="1 2">
    <name type="scientific">Clostridium faecium</name>
    <dbReference type="NCBI Taxonomy" id="2762223"/>
    <lineage>
        <taxon>Bacteria</taxon>
        <taxon>Bacillati</taxon>
        <taxon>Bacillota</taxon>
        <taxon>Clostridia</taxon>
        <taxon>Eubacteriales</taxon>
        <taxon>Clostridiaceae</taxon>
        <taxon>Clostridium</taxon>
    </lineage>
</organism>
<dbReference type="SUPFAM" id="SSF102705">
    <property type="entry name" value="NIF3 (NGG1p interacting factor 3)-like"/>
    <property type="match status" value="1"/>
</dbReference>
<dbReference type="Pfam" id="PF03091">
    <property type="entry name" value="CutA1"/>
    <property type="match status" value="1"/>
</dbReference>
<dbReference type="Gene3D" id="3.30.70.120">
    <property type="match status" value="1"/>
</dbReference>